<feature type="transmembrane region" description="Helical" evidence="2">
    <location>
        <begin position="95"/>
        <end position="115"/>
    </location>
</feature>
<evidence type="ECO:0000256" key="1">
    <source>
        <dbReference type="SAM" id="MobiDB-lite"/>
    </source>
</evidence>
<evidence type="ECO:0000256" key="2">
    <source>
        <dbReference type="SAM" id="Phobius"/>
    </source>
</evidence>
<keyword evidence="2" id="KW-1133">Transmembrane helix</keyword>
<feature type="transmembrane region" description="Helical" evidence="2">
    <location>
        <begin position="70"/>
        <end position="90"/>
    </location>
</feature>
<keyword evidence="4" id="KW-1185">Reference proteome</keyword>
<dbReference type="EMBL" id="LNZH02000203">
    <property type="protein sequence ID" value="OCB86342.1"/>
    <property type="molecule type" value="Genomic_DNA"/>
</dbReference>
<keyword evidence="2" id="KW-0472">Membrane</keyword>
<evidence type="ECO:0000313" key="4">
    <source>
        <dbReference type="Proteomes" id="UP000757232"/>
    </source>
</evidence>
<gene>
    <name evidence="3" type="ORF">A7U60_g6657</name>
</gene>
<reference evidence="3" key="1">
    <citation type="submission" date="2016-06" db="EMBL/GenBank/DDBJ databases">
        <title>Draft Genome sequence of the fungus Inonotus baumii.</title>
        <authorList>
            <person name="Zhu H."/>
            <person name="Lin W."/>
        </authorList>
    </citation>
    <scope>NUCLEOTIDE SEQUENCE</scope>
    <source>
        <strain evidence="3">821</strain>
    </source>
</reference>
<protein>
    <submittedName>
        <fullName evidence="3">Uncharacterized protein</fullName>
    </submittedName>
</protein>
<evidence type="ECO:0000313" key="3">
    <source>
        <dbReference type="EMBL" id="OCB86342.1"/>
    </source>
</evidence>
<comment type="caution">
    <text evidence="3">The sequence shown here is derived from an EMBL/GenBank/DDBJ whole genome shotgun (WGS) entry which is preliminary data.</text>
</comment>
<organism evidence="3 4">
    <name type="scientific">Sanghuangporus baumii</name>
    <name type="common">Phellinus baumii</name>
    <dbReference type="NCBI Taxonomy" id="108892"/>
    <lineage>
        <taxon>Eukaryota</taxon>
        <taxon>Fungi</taxon>
        <taxon>Dikarya</taxon>
        <taxon>Basidiomycota</taxon>
        <taxon>Agaricomycotina</taxon>
        <taxon>Agaricomycetes</taxon>
        <taxon>Hymenochaetales</taxon>
        <taxon>Hymenochaetaceae</taxon>
        <taxon>Sanghuangporus</taxon>
    </lineage>
</organism>
<keyword evidence="2" id="KW-0812">Transmembrane</keyword>
<dbReference type="Pfam" id="PF16015">
    <property type="entry name" value="Promethin"/>
    <property type="match status" value="1"/>
</dbReference>
<accession>A0A9Q5N1L7</accession>
<dbReference type="OrthoDB" id="3159957at2759"/>
<feature type="region of interest" description="Disordered" evidence="1">
    <location>
        <begin position="1"/>
        <end position="25"/>
    </location>
</feature>
<proteinExistence type="predicted"/>
<dbReference type="Proteomes" id="UP000757232">
    <property type="component" value="Unassembled WGS sequence"/>
</dbReference>
<name>A0A9Q5N1L7_SANBA</name>
<dbReference type="AlphaFoldDB" id="A0A9Q5N1L7"/>
<feature type="transmembrane region" description="Helical" evidence="2">
    <location>
        <begin position="121"/>
        <end position="145"/>
    </location>
</feature>
<sequence length="214" mass="23769">MPEYGGSPESTSSAAMHPGGDDPESELERKIHLLFERSVSSVQDYSSKIHQMYLSPALARARAFSETHPVLSLFIGIYSILSFVPIAVFFFSTIFILFASITVALAAATILSGFIISLSGFFLFCTLFWVSLVSISVTALALVVYQLKRLVINLRGESTWQTGTKKWVFELQEFALSRLPKKSHADNSRIQEPPRVAQPEDTPVKMEAVESNLF</sequence>